<evidence type="ECO:0000313" key="2">
    <source>
        <dbReference type="Proteomes" id="UP000236370"/>
    </source>
</evidence>
<organism evidence="1 2">
    <name type="scientific">Pan troglodytes</name>
    <name type="common">Chimpanzee</name>
    <dbReference type="NCBI Taxonomy" id="9598"/>
    <lineage>
        <taxon>Eukaryota</taxon>
        <taxon>Metazoa</taxon>
        <taxon>Chordata</taxon>
        <taxon>Craniata</taxon>
        <taxon>Vertebrata</taxon>
        <taxon>Euteleostomi</taxon>
        <taxon>Mammalia</taxon>
        <taxon>Eutheria</taxon>
        <taxon>Euarchontoglires</taxon>
        <taxon>Primates</taxon>
        <taxon>Haplorrhini</taxon>
        <taxon>Catarrhini</taxon>
        <taxon>Hominidae</taxon>
        <taxon>Pan</taxon>
    </lineage>
</organism>
<name>A0A2J8QEH1_PANTR</name>
<accession>A0A2J8QEH1</accession>
<sequence>EETIKDYFEARLALLEPVFPIACHRLCEGPDFSTDFNYKPPQNIPEGSGILLFIFHANFLGKEVIARLCGPCSVQAVVLNDKFQLPVFLTGSRYVVQAGVQWRGLQLTGVLTSQAQAILPP</sequence>
<protein>
    <submittedName>
        <fullName evidence="1">MPHOSPH8 isoform 5</fullName>
    </submittedName>
</protein>
<comment type="caution">
    <text evidence="1">The sequence shown here is derived from an EMBL/GenBank/DDBJ whole genome shotgun (WGS) entry which is preliminary data.</text>
</comment>
<gene>
    <name evidence="1" type="ORF">CK820_G0032626</name>
</gene>
<dbReference type="Proteomes" id="UP000236370">
    <property type="component" value="Unassembled WGS sequence"/>
</dbReference>
<proteinExistence type="predicted"/>
<reference evidence="1 2" key="1">
    <citation type="submission" date="2017-12" db="EMBL/GenBank/DDBJ databases">
        <title>High-resolution comparative analysis of great ape genomes.</title>
        <authorList>
            <person name="Pollen A."/>
            <person name="Hastie A."/>
            <person name="Hormozdiari F."/>
            <person name="Dougherty M."/>
            <person name="Liu R."/>
            <person name="Chaisson M."/>
            <person name="Hoppe E."/>
            <person name="Hill C."/>
            <person name="Pang A."/>
            <person name="Hillier L."/>
            <person name="Baker C."/>
            <person name="Armstrong J."/>
            <person name="Shendure J."/>
            <person name="Paten B."/>
            <person name="Wilson R."/>
            <person name="Chao H."/>
            <person name="Schneider V."/>
            <person name="Ventura M."/>
            <person name="Kronenberg Z."/>
            <person name="Murali S."/>
            <person name="Gordon D."/>
            <person name="Cantsilieris S."/>
            <person name="Munson K."/>
            <person name="Nelson B."/>
            <person name="Raja A."/>
            <person name="Underwood J."/>
            <person name="Diekhans M."/>
            <person name="Fiddes I."/>
            <person name="Haussler D."/>
            <person name="Eichler E."/>
        </authorList>
    </citation>
    <scope>NUCLEOTIDE SEQUENCE [LARGE SCALE GENOMIC DNA]</scope>
    <source>
        <strain evidence="1">Yerkes chimp pedigree #C0471</strain>
    </source>
</reference>
<dbReference type="AlphaFoldDB" id="A0A2J8QEH1"/>
<feature type="non-terminal residue" evidence="1">
    <location>
        <position position="1"/>
    </location>
</feature>
<dbReference type="EMBL" id="NBAG03000041">
    <property type="protein sequence ID" value="PNI94680.1"/>
    <property type="molecule type" value="Genomic_DNA"/>
</dbReference>
<evidence type="ECO:0000313" key="1">
    <source>
        <dbReference type="EMBL" id="PNI94680.1"/>
    </source>
</evidence>